<evidence type="ECO:0000313" key="2">
    <source>
        <dbReference type="EMBL" id="GAA5803131.1"/>
    </source>
</evidence>
<accession>A0ABP9Y835</accession>
<comment type="caution">
    <text evidence="2">The sequence shown here is derived from an EMBL/GenBank/DDBJ whole genome shotgun (WGS) entry which is preliminary data.</text>
</comment>
<sequence length="108" mass="12820">MTAQQLFDIPPHSTDSAMLQWVQDEIQRESKKRRRSIDHQKDLLVPPQKSPRKNDDQNQLIDPLKPNQSDILLAYKRIWNNLDLNSPADASLEPFVWRKIREHQQQNK</sequence>
<evidence type="ECO:0000256" key="1">
    <source>
        <dbReference type="SAM" id="MobiDB-lite"/>
    </source>
</evidence>
<dbReference type="Proteomes" id="UP001476247">
    <property type="component" value="Unassembled WGS sequence"/>
</dbReference>
<name>A0ABP9Y835_9FUNG</name>
<keyword evidence="3" id="KW-1185">Reference proteome</keyword>
<protein>
    <submittedName>
        <fullName evidence="2">Uncharacterized protein</fullName>
    </submittedName>
</protein>
<reference evidence="2 3" key="1">
    <citation type="submission" date="2024-04" db="EMBL/GenBank/DDBJ databases">
        <title>genome sequences of Mucor flavus KT1a and Helicostylum pulchrum KT1b strains isolation_sourced from the surface of a dry-aged beef.</title>
        <authorList>
            <person name="Toyotome T."/>
            <person name="Hosono M."/>
            <person name="Torimaru M."/>
            <person name="Fukuda K."/>
            <person name="Mikami N."/>
        </authorList>
    </citation>
    <scope>NUCLEOTIDE SEQUENCE [LARGE SCALE GENOMIC DNA]</scope>
    <source>
        <strain evidence="2 3">KT1b</strain>
    </source>
</reference>
<organism evidence="2 3">
    <name type="scientific">Helicostylum pulchrum</name>
    <dbReference type="NCBI Taxonomy" id="562976"/>
    <lineage>
        <taxon>Eukaryota</taxon>
        <taxon>Fungi</taxon>
        <taxon>Fungi incertae sedis</taxon>
        <taxon>Mucoromycota</taxon>
        <taxon>Mucoromycotina</taxon>
        <taxon>Mucoromycetes</taxon>
        <taxon>Mucorales</taxon>
        <taxon>Mucorineae</taxon>
        <taxon>Mucoraceae</taxon>
        <taxon>Helicostylum</taxon>
    </lineage>
</organism>
<dbReference type="EMBL" id="BAABUJ010000026">
    <property type="protein sequence ID" value="GAA5803131.1"/>
    <property type="molecule type" value="Genomic_DNA"/>
</dbReference>
<evidence type="ECO:0000313" key="3">
    <source>
        <dbReference type="Proteomes" id="UP001476247"/>
    </source>
</evidence>
<gene>
    <name evidence="2" type="ORF">HPULCUR_008606</name>
</gene>
<proteinExistence type="predicted"/>
<feature type="region of interest" description="Disordered" evidence="1">
    <location>
        <begin position="30"/>
        <end position="66"/>
    </location>
</feature>